<proteinExistence type="inferred from homology"/>
<keyword evidence="2 7" id="KW-0121">Carboxypeptidase</keyword>
<dbReference type="InterPro" id="IPR029058">
    <property type="entry name" value="AB_hydrolase_fold"/>
</dbReference>
<dbReference type="VEuPathDB" id="VectorBase:ISCW010371"/>
<comment type="similarity">
    <text evidence="1 7">Belongs to the peptidase S10 family.</text>
</comment>
<dbReference type="OrthoDB" id="6496160at2759"/>
<dbReference type="InterPro" id="IPR018202">
    <property type="entry name" value="Ser_caboxypep_ser_AS"/>
</dbReference>
<dbReference type="AlphaFoldDB" id="B7Q6C0"/>
<dbReference type="Proteomes" id="UP000001555">
    <property type="component" value="Unassembled WGS sequence"/>
</dbReference>
<evidence type="ECO:0000256" key="5">
    <source>
        <dbReference type="ARBA" id="ARBA00022801"/>
    </source>
</evidence>
<dbReference type="EMBL" id="ABJB010446529">
    <property type="status" value="NOT_ANNOTATED_CDS"/>
    <property type="molecule type" value="Genomic_DNA"/>
</dbReference>
<dbReference type="HOGENOM" id="CLU_008523_13_2_1"/>
<dbReference type="Pfam" id="PF00450">
    <property type="entry name" value="Peptidase_S10"/>
    <property type="match status" value="1"/>
</dbReference>
<dbReference type="Gene3D" id="3.40.50.1820">
    <property type="entry name" value="alpha/beta hydrolase"/>
    <property type="match status" value="1"/>
</dbReference>
<keyword evidence="10" id="KW-1185">Reference proteome</keyword>
<feature type="signal peptide" evidence="7">
    <location>
        <begin position="1"/>
        <end position="33"/>
    </location>
</feature>
<evidence type="ECO:0000256" key="4">
    <source>
        <dbReference type="ARBA" id="ARBA00022729"/>
    </source>
</evidence>
<keyword evidence="6" id="KW-0325">Glycoprotein</keyword>
<reference evidence="9" key="2">
    <citation type="submission" date="2020-05" db="UniProtKB">
        <authorList>
            <consortium name="EnsemblMetazoa"/>
        </authorList>
    </citation>
    <scope>IDENTIFICATION</scope>
    <source>
        <strain evidence="9">wikel</strain>
    </source>
</reference>
<dbReference type="MEROPS" id="S10.003"/>
<keyword evidence="5 7" id="KW-0378">Hydrolase</keyword>
<keyword evidence="4 7" id="KW-0732">Signal</keyword>
<evidence type="ECO:0000256" key="1">
    <source>
        <dbReference type="ARBA" id="ARBA00009431"/>
    </source>
</evidence>
<dbReference type="EnsemblMetazoa" id="ISCW010371-RA">
    <property type="protein sequence ID" value="ISCW010371-PA"/>
    <property type="gene ID" value="ISCW010371"/>
</dbReference>
<dbReference type="GO" id="GO:0004185">
    <property type="term" value="F:serine-type carboxypeptidase activity"/>
    <property type="evidence" value="ECO:0000318"/>
    <property type="project" value="GO_Central"/>
</dbReference>
<dbReference type="VEuPathDB" id="VectorBase:ISCI010371"/>
<evidence type="ECO:0000313" key="10">
    <source>
        <dbReference type="Proteomes" id="UP000001555"/>
    </source>
</evidence>
<dbReference type="EMBL" id="DS866430">
    <property type="protein sequence ID" value="EEC14392.1"/>
    <property type="molecule type" value="Genomic_DNA"/>
</dbReference>
<dbReference type="EMBL" id="ABJB010926570">
    <property type="status" value="NOT_ANNOTATED_CDS"/>
    <property type="molecule type" value="Genomic_DNA"/>
</dbReference>
<evidence type="ECO:0000313" key="8">
    <source>
        <dbReference type="EMBL" id="EEC14392.1"/>
    </source>
</evidence>
<reference evidence="8 10" key="1">
    <citation type="submission" date="2008-03" db="EMBL/GenBank/DDBJ databases">
        <title>Annotation of Ixodes scapularis.</title>
        <authorList>
            <consortium name="Ixodes scapularis Genome Project Consortium"/>
            <person name="Caler E."/>
            <person name="Hannick L.I."/>
            <person name="Bidwell S."/>
            <person name="Joardar V."/>
            <person name="Thiagarajan M."/>
            <person name="Amedeo P."/>
            <person name="Galinsky K.J."/>
            <person name="Schobel S."/>
            <person name="Inman J."/>
            <person name="Hostetler J."/>
            <person name="Miller J."/>
            <person name="Hammond M."/>
            <person name="Megy K."/>
            <person name="Lawson D."/>
            <person name="Kodira C."/>
            <person name="Sutton G."/>
            <person name="Meyer J."/>
            <person name="Hill C.A."/>
            <person name="Birren B."/>
            <person name="Nene V."/>
            <person name="Collins F."/>
            <person name="Alarcon-Chaidez F."/>
            <person name="Wikel S."/>
            <person name="Strausberg R."/>
        </authorList>
    </citation>
    <scope>NUCLEOTIDE SEQUENCE [LARGE SCALE GENOMIC DNA]</scope>
    <source>
        <strain evidence="10">Wikel</strain>
        <strain evidence="8">Wikel colony</strain>
    </source>
</reference>
<sequence length="476" mass="53150">LEKRTTSSFAQRTMKGLLLPALTLLLAFRDAGSEGSGFSAEHELLDQPLYLTPYLVRGDVNTAREHSRVGAFGGSPDLESYAGFITVRDKLKNQLFFWFFPAIKRGTAPLVLWLQGGPGVSSLLGLLVENGPLEFSPGDSSAVFRPLTWAHSMSMVYVDQPVGTGFSHSESGDRGFARSAADAAGDLYEFLGQFFALFPEYLSNDFYIAGESYAGTDAMLNILRYDHSLPKVKGLILSSPYVDPETQVDISELLYQTGFVSEKQASVMRAQFQTVIQLVHRDNFTEAKRVMDTVIDGSWGLPATLFENMTGLRQAFNLDLSTDPPELAAYESFLERHDVRAALHVGDVPFSDDYSLVQKHMYSDMMTSQARNFGELLDQGIKVLVFGGQKDLLVPFSSVERLMSRLDWKGQLEYKATERTPWMLDHSRVGGYFRQVRNYTEVLIRGAGHMVPFDKPKEVLTLVNKFIKNLPIQEAL</sequence>
<dbReference type="EMBL" id="ABJB010581234">
    <property type="status" value="NOT_ANNOTATED_CDS"/>
    <property type="molecule type" value="Genomic_DNA"/>
</dbReference>
<dbReference type="EC" id="3.4.16.-" evidence="7"/>
<evidence type="ECO:0000256" key="7">
    <source>
        <dbReference type="RuleBase" id="RU361156"/>
    </source>
</evidence>
<dbReference type="EMBL" id="ABJB010048106">
    <property type="status" value="NOT_ANNOTATED_CDS"/>
    <property type="molecule type" value="Genomic_DNA"/>
</dbReference>
<dbReference type="GO" id="GO:0006508">
    <property type="term" value="P:proteolysis"/>
    <property type="evidence" value="ECO:0007669"/>
    <property type="project" value="UniProtKB-KW"/>
</dbReference>
<dbReference type="PRINTS" id="PR00724">
    <property type="entry name" value="CRBOXYPTASEC"/>
</dbReference>
<evidence type="ECO:0000256" key="6">
    <source>
        <dbReference type="ARBA" id="ARBA00023180"/>
    </source>
</evidence>
<keyword evidence="3 7" id="KW-0645">Protease</keyword>
<dbReference type="PaxDb" id="6945-B7Q6C0"/>
<dbReference type="EMBL" id="ABJB010076898">
    <property type="status" value="NOT_ANNOTATED_CDS"/>
    <property type="molecule type" value="Genomic_DNA"/>
</dbReference>
<dbReference type="VEuPathDB" id="VectorBase:ISCP_026531"/>
<dbReference type="EMBL" id="ABJB010064987">
    <property type="status" value="NOT_ANNOTATED_CDS"/>
    <property type="molecule type" value="Genomic_DNA"/>
</dbReference>
<dbReference type="FunFam" id="3.40.50.1820:FF:000659">
    <property type="entry name" value="Carboxypeptidase"/>
    <property type="match status" value="1"/>
</dbReference>
<feature type="non-terminal residue" evidence="8">
    <location>
        <position position="1"/>
    </location>
</feature>
<feature type="chain" id="PRO_5010753504" description="Carboxypeptidase" evidence="7">
    <location>
        <begin position="34"/>
        <end position="476"/>
    </location>
</feature>
<dbReference type="SUPFAM" id="SSF53474">
    <property type="entry name" value="alpha/beta-Hydrolases"/>
    <property type="match status" value="1"/>
</dbReference>
<evidence type="ECO:0000256" key="3">
    <source>
        <dbReference type="ARBA" id="ARBA00022670"/>
    </source>
</evidence>
<evidence type="ECO:0000256" key="2">
    <source>
        <dbReference type="ARBA" id="ARBA00022645"/>
    </source>
</evidence>
<gene>
    <name evidence="8" type="ORF">IscW_ISCW010371</name>
</gene>
<dbReference type="PROSITE" id="PS00131">
    <property type="entry name" value="CARBOXYPEPT_SER_SER"/>
    <property type="match status" value="1"/>
</dbReference>
<accession>B7Q6C0</accession>
<dbReference type="InParanoid" id="B7Q6C0"/>
<evidence type="ECO:0000313" key="9">
    <source>
        <dbReference type="EnsemblMetazoa" id="ISCW010371-PA"/>
    </source>
</evidence>
<dbReference type="PANTHER" id="PTHR11802">
    <property type="entry name" value="SERINE PROTEASE FAMILY S10 SERINE CARBOXYPEPTIDASE"/>
    <property type="match status" value="1"/>
</dbReference>
<dbReference type="InterPro" id="IPR001563">
    <property type="entry name" value="Peptidase_S10"/>
</dbReference>
<dbReference type="PANTHER" id="PTHR11802:SF472">
    <property type="entry name" value="SERINE CARBOXYPEPTIDASE CPVL-RELATED"/>
    <property type="match status" value="1"/>
</dbReference>
<protein>
    <recommendedName>
        <fullName evidence="7">Carboxypeptidase</fullName>
        <ecNumber evidence="7">3.4.16.-</ecNumber>
    </recommendedName>
</protein>
<name>B7Q6C0_IXOSC</name>
<organism>
    <name type="scientific">Ixodes scapularis</name>
    <name type="common">Black-legged tick</name>
    <name type="synonym">Deer tick</name>
    <dbReference type="NCBI Taxonomy" id="6945"/>
    <lineage>
        <taxon>Eukaryota</taxon>
        <taxon>Metazoa</taxon>
        <taxon>Ecdysozoa</taxon>
        <taxon>Arthropoda</taxon>
        <taxon>Chelicerata</taxon>
        <taxon>Arachnida</taxon>
        <taxon>Acari</taxon>
        <taxon>Parasitiformes</taxon>
        <taxon>Ixodida</taxon>
        <taxon>Ixodoidea</taxon>
        <taxon>Ixodidae</taxon>
        <taxon>Ixodinae</taxon>
        <taxon>Ixodes</taxon>
    </lineage>
</organism>